<dbReference type="AlphaFoldDB" id="A0A1A6AIX4"/>
<dbReference type="Proteomes" id="UP000093954">
    <property type="component" value="Unassembled WGS sequence"/>
</dbReference>
<dbReference type="CDD" id="cd04301">
    <property type="entry name" value="NAT_SF"/>
    <property type="match status" value="1"/>
</dbReference>
<dbReference type="PATRIC" id="fig|1353534.3.peg.3685"/>
<sequence>MGRWIIYTFWCTFVLSGAIMVLKADLVYKNVHTNSNLWGDRIVMSLKYVKAKKEDADMLIEIYNASFYDDYIKYGECPAYGKTRESMEASIEKFPKLIIHYDDNPVGVISVENKGKGEYYLGCLCVIPKYQSKGLGTQAVKYMLDYYKGWNKITLITPMDKEQNINFYTKKCGFTIDGTDMDGNVKVAHFIMER</sequence>
<dbReference type="GO" id="GO:0016747">
    <property type="term" value="F:acyltransferase activity, transferring groups other than amino-acyl groups"/>
    <property type="evidence" value="ECO:0007669"/>
    <property type="project" value="InterPro"/>
</dbReference>
<dbReference type="PROSITE" id="PS51186">
    <property type="entry name" value="GNAT"/>
    <property type="match status" value="1"/>
</dbReference>
<gene>
    <name evidence="2" type="ORF">CLRAG_36080</name>
</gene>
<organism evidence="2 3">
    <name type="scientific">Clostridium ragsdalei P11</name>
    <dbReference type="NCBI Taxonomy" id="1353534"/>
    <lineage>
        <taxon>Bacteria</taxon>
        <taxon>Bacillati</taxon>
        <taxon>Bacillota</taxon>
        <taxon>Clostridia</taxon>
        <taxon>Eubacteriales</taxon>
        <taxon>Clostridiaceae</taxon>
        <taxon>Clostridium</taxon>
    </lineage>
</organism>
<keyword evidence="3" id="KW-1185">Reference proteome</keyword>
<dbReference type="EMBL" id="LROS01000075">
    <property type="protein sequence ID" value="OBR90016.1"/>
    <property type="molecule type" value="Genomic_DNA"/>
</dbReference>
<name>A0A1A6AIX4_9CLOT</name>
<dbReference type="InterPro" id="IPR000182">
    <property type="entry name" value="GNAT_dom"/>
</dbReference>
<accession>A0A1A6AIX4</accession>
<dbReference type="Pfam" id="PF00583">
    <property type="entry name" value="Acetyltransf_1"/>
    <property type="match status" value="1"/>
</dbReference>
<evidence type="ECO:0000259" key="1">
    <source>
        <dbReference type="PROSITE" id="PS51186"/>
    </source>
</evidence>
<dbReference type="InterPro" id="IPR016181">
    <property type="entry name" value="Acyl_CoA_acyltransferase"/>
</dbReference>
<dbReference type="SUPFAM" id="SSF55729">
    <property type="entry name" value="Acyl-CoA N-acyltransferases (Nat)"/>
    <property type="match status" value="1"/>
</dbReference>
<dbReference type="Gene3D" id="3.40.630.30">
    <property type="match status" value="1"/>
</dbReference>
<evidence type="ECO:0000313" key="3">
    <source>
        <dbReference type="Proteomes" id="UP000093954"/>
    </source>
</evidence>
<comment type="caution">
    <text evidence="2">The sequence shown here is derived from an EMBL/GenBank/DDBJ whole genome shotgun (WGS) entry which is preliminary data.</text>
</comment>
<keyword evidence="2" id="KW-0808">Transferase</keyword>
<feature type="domain" description="N-acetyltransferase" evidence="1">
    <location>
        <begin position="46"/>
        <end position="194"/>
    </location>
</feature>
<evidence type="ECO:0000313" key="2">
    <source>
        <dbReference type="EMBL" id="OBR90016.1"/>
    </source>
</evidence>
<proteinExistence type="predicted"/>
<reference evidence="2 3" key="1">
    <citation type="journal article" date="2012" name="Front. Microbiol.">
        <title>Draft Genome Sequence of the Virulent Strain 01-B526 of the Fish Pathogen Aeromonas salmonicida.</title>
        <authorList>
            <person name="Charette S.J."/>
            <person name="Brochu F."/>
            <person name="Boyle B."/>
            <person name="Filion G."/>
            <person name="Tanaka K.H."/>
            <person name="Derome N."/>
        </authorList>
    </citation>
    <scope>NUCLEOTIDE SEQUENCE [LARGE SCALE GENOMIC DNA]</scope>
    <source>
        <strain evidence="2 3">P11</strain>
    </source>
</reference>
<protein>
    <submittedName>
        <fullName evidence="2">Acetyltransferase (GNAT) family protein</fullName>
    </submittedName>
</protein>